<protein>
    <submittedName>
        <fullName evidence="1">Uncharacterized protein</fullName>
    </submittedName>
</protein>
<organism evidence="1 2">
    <name type="scientific">Akanthomyces muscarius</name>
    <name type="common">Entomopathogenic fungus</name>
    <name type="synonym">Lecanicillium muscarium</name>
    <dbReference type="NCBI Taxonomy" id="2231603"/>
    <lineage>
        <taxon>Eukaryota</taxon>
        <taxon>Fungi</taxon>
        <taxon>Dikarya</taxon>
        <taxon>Ascomycota</taxon>
        <taxon>Pezizomycotina</taxon>
        <taxon>Sordariomycetes</taxon>
        <taxon>Hypocreomycetidae</taxon>
        <taxon>Hypocreales</taxon>
        <taxon>Cordycipitaceae</taxon>
        <taxon>Akanthomyces</taxon>
    </lineage>
</organism>
<dbReference type="AlphaFoldDB" id="A0A9W8QBV5"/>
<evidence type="ECO:0000313" key="1">
    <source>
        <dbReference type="EMBL" id="KAJ4150840.1"/>
    </source>
</evidence>
<proteinExistence type="predicted"/>
<gene>
    <name evidence="1" type="ORF">LMH87_011571</name>
</gene>
<dbReference type="KEGG" id="amus:LMH87_011571"/>
<name>A0A9W8QBV5_AKAMU</name>
<accession>A0A9W8QBV5</accession>
<dbReference type="Proteomes" id="UP001144673">
    <property type="component" value="Chromosome 4"/>
</dbReference>
<sequence length="119" mass="14119">MPHFDEETDHYDLMIGFARRIRLQEQAEWAKEEEERNWEPLLRLLREAMDRTEQWIDVDTELRRDFFLLASDLLQKIGRSVQSQGALTRAAELTIQLRHEDEAAEALRQARAAEEVARQ</sequence>
<reference evidence="1" key="1">
    <citation type="journal article" date="2023" name="Access Microbiol">
        <title>De-novo genome assembly for Akanthomyces muscarius, a biocontrol agent of insect agricultural pests.</title>
        <authorList>
            <person name="Erdos Z."/>
            <person name="Studholme D.J."/>
            <person name="Raymond B."/>
            <person name="Sharma M."/>
        </authorList>
    </citation>
    <scope>NUCLEOTIDE SEQUENCE</scope>
    <source>
        <strain evidence="1">Ve6</strain>
    </source>
</reference>
<keyword evidence="2" id="KW-1185">Reference proteome</keyword>
<evidence type="ECO:0000313" key="2">
    <source>
        <dbReference type="Proteomes" id="UP001144673"/>
    </source>
</evidence>
<dbReference type="RefSeq" id="XP_056052554.1">
    <property type="nucleotide sequence ID" value="XM_056200734.1"/>
</dbReference>
<dbReference type="GeneID" id="80898730"/>
<dbReference type="EMBL" id="JAJHUN010000009">
    <property type="protein sequence ID" value="KAJ4150840.1"/>
    <property type="molecule type" value="Genomic_DNA"/>
</dbReference>
<comment type="caution">
    <text evidence="1">The sequence shown here is derived from an EMBL/GenBank/DDBJ whole genome shotgun (WGS) entry which is preliminary data.</text>
</comment>